<reference evidence="1" key="1">
    <citation type="submission" date="2020-11" db="EMBL/GenBank/DDBJ databases">
        <authorList>
            <consortium name="DOE Joint Genome Institute"/>
            <person name="Ahrendt S."/>
            <person name="Riley R."/>
            <person name="Andreopoulos W."/>
            <person name="Labutti K."/>
            <person name="Pangilinan J."/>
            <person name="Ruiz-Duenas F.J."/>
            <person name="Barrasa J.M."/>
            <person name="Sanchez-Garcia M."/>
            <person name="Camarero S."/>
            <person name="Miyauchi S."/>
            <person name="Serrano A."/>
            <person name="Linde D."/>
            <person name="Babiker R."/>
            <person name="Drula E."/>
            <person name="Ayuso-Fernandez I."/>
            <person name="Pacheco R."/>
            <person name="Padilla G."/>
            <person name="Ferreira P."/>
            <person name="Barriuso J."/>
            <person name="Kellner H."/>
            <person name="Castanera R."/>
            <person name="Alfaro M."/>
            <person name="Ramirez L."/>
            <person name="Pisabarro A.G."/>
            <person name="Kuo A."/>
            <person name="Tritt A."/>
            <person name="Lipzen A."/>
            <person name="He G."/>
            <person name="Yan M."/>
            <person name="Ng V."/>
            <person name="Cullen D."/>
            <person name="Martin F."/>
            <person name="Rosso M.-N."/>
            <person name="Henrissat B."/>
            <person name="Hibbett D."/>
            <person name="Martinez A.T."/>
            <person name="Grigoriev I.V."/>
        </authorList>
    </citation>
    <scope>NUCLEOTIDE SEQUENCE</scope>
    <source>
        <strain evidence="1">AH 40177</strain>
    </source>
</reference>
<dbReference type="Proteomes" id="UP000772434">
    <property type="component" value="Unassembled WGS sequence"/>
</dbReference>
<evidence type="ECO:0000313" key="1">
    <source>
        <dbReference type="EMBL" id="KAF9062181.1"/>
    </source>
</evidence>
<comment type="caution">
    <text evidence="1">The sequence shown here is derived from an EMBL/GenBank/DDBJ whole genome shotgun (WGS) entry which is preliminary data.</text>
</comment>
<dbReference type="AlphaFoldDB" id="A0A9P5PBU6"/>
<sequence>MSAEETSVCPHARYLPKEQHPQIRGVTTAPCWTIPFDDIPNVYPNEENWIAEFWRTHIQKPWYKSYGKKYRNNIQGCYCTPYFTLMHLDRTKYPDDLYMVVIISDNRDEEGIAFSENQEFLDDMRRMTHIDESIAGGLKWIRAK</sequence>
<organism evidence="1 2">
    <name type="scientific">Rhodocollybia butyracea</name>
    <dbReference type="NCBI Taxonomy" id="206335"/>
    <lineage>
        <taxon>Eukaryota</taxon>
        <taxon>Fungi</taxon>
        <taxon>Dikarya</taxon>
        <taxon>Basidiomycota</taxon>
        <taxon>Agaricomycotina</taxon>
        <taxon>Agaricomycetes</taxon>
        <taxon>Agaricomycetidae</taxon>
        <taxon>Agaricales</taxon>
        <taxon>Marasmiineae</taxon>
        <taxon>Omphalotaceae</taxon>
        <taxon>Rhodocollybia</taxon>
    </lineage>
</organism>
<proteinExistence type="predicted"/>
<protein>
    <submittedName>
        <fullName evidence="1">Uncharacterized protein</fullName>
    </submittedName>
</protein>
<keyword evidence="2" id="KW-1185">Reference proteome</keyword>
<gene>
    <name evidence="1" type="ORF">BDP27DRAFT_1369067</name>
</gene>
<dbReference type="EMBL" id="JADNRY010000180">
    <property type="protein sequence ID" value="KAF9062181.1"/>
    <property type="molecule type" value="Genomic_DNA"/>
</dbReference>
<evidence type="ECO:0000313" key="2">
    <source>
        <dbReference type="Proteomes" id="UP000772434"/>
    </source>
</evidence>
<accession>A0A9P5PBU6</accession>
<name>A0A9P5PBU6_9AGAR</name>